<keyword evidence="7 10" id="KW-0283">Flagellar rotation</keyword>
<protein>
    <recommendedName>
        <fullName evidence="10">Flagellar protein FliL</fullName>
    </recommendedName>
</protein>
<gene>
    <name evidence="11" type="ORF">SAMN02746066_00265</name>
</gene>
<evidence type="ECO:0000256" key="5">
    <source>
        <dbReference type="ARBA" id="ARBA00022500"/>
    </source>
</evidence>
<proteinExistence type="inferred from homology"/>
<evidence type="ECO:0000313" key="12">
    <source>
        <dbReference type="Proteomes" id="UP000184038"/>
    </source>
</evidence>
<comment type="function">
    <text evidence="1 10">Controls the rotational direction of flagella during chemotaxis.</text>
</comment>
<dbReference type="RefSeq" id="WP_073281954.1">
    <property type="nucleotide sequence ID" value="NZ_FRCP01000005.1"/>
</dbReference>
<evidence type="ECO:0000256" key="8">
    <source>
        <dbReference type="ARBA" id="ARBA00022989"/>
    </source>
</evidence>
<keyword evidence="8" id="KW-1133">Transmembrane helix</keyword>
<name>A0A1M7EXR4_9FIRM</name>
<dbReference type="EMBL" id="FRCP01000005">
    <property type="protein sequence ID" value="SHL96483.1"/>
    <property type="molecule type" value="Genomic_DNA"/>
</dbReference>
<keyword evidence="11" id="KW-0969">Cilium</keyword>
<keyword evidence="11" id="KW-0282">Flagellum</keyword>
<dbReference type="GO" id="GO:0006935">
    <property type="term" value="P:chemotaxis"/>
    <property type="evidence" value="ECO:0007669"/>
    <property type="project" value="UniProtKB-KW"/>
</dbReference>
<keyword evidence="5 10" id="KW-0145">Chemotaxis</keyword>
<dbReference type="GO" id="GO:0009425">
    <property type="term" value="C:bacterial-type flagellum basal body"/>
    <property type="evidence" value="ECO:0007669"/>
    <property type="project" value="InterPro"/>
</dbReference>
<comment type="subcellular location">
    <subcellularLocation>
        <location evidence="2">Cell membrane</location>
        <topology evidence="2">Single-pass membrane protein</topology>
    </subcellularLocation>
</comment>
<keyword evidence="6" id="KW-0812">Transmembrane</keyword>
<evidence type="ECO:0000256" key="9">
    <source>
        <dbReference type="ARBA" id="ARBA00023136"/>
    </source>
</evidence>
<sequence>MKRNILTIVILALSIVNLVLSAVIVFSVVPNVSKTNNLINQVSEIINLDLEAQNGNEKIITSDDLDNYALEEEIIINLKKDTDSSKERYAVVSKISLTLYNGVSDYEKVKKNIDESKDGIYDTIRKGFTSYTIDEAKANEDTIKANIIQMLNDKYGDKVVQDIVFGSLIYQ</sequence>
<evidence type="ECO:0000256" key="7">
    <source>
        <dbReference type="ARBA" id="ARBA00022779"/>
    </source>
</evidence>
<evidence type="ECO:0000256" key="3">
    <source>
        <dbReference type="ARBA" id="ARBA00008281"/>
    </source>
</evidence>
<keyword evidence="11" id="KW-0966">Cell projection</keyword>
<dbReference type="AlphaFoldDB" id="A0A1M7EXR4"/>
<evidence type="ECO:0000256" key="10">
    <source>
        <dbReference type="RuleBase" id="RU364125"/>
    </source>
</evidence>
<accession>A0A1M7EXR4</accession>
<dbReference type="Pfam" id="PF03748">
    <property type="entry name" value="FliL"/>
    <property type="match status" value="1"/>
</dbReference>
<evidence type="ECO:0000313" key="11">
    <source>
        <dbReference type="EMBL" id="SHL96483.1"/>
    </source>
</evidence>
<keyword evidence="9 10" id="KW-0472">Membrane</keyword>
<keyword evidence="12" id="KW-1185">Reference proteome</keyword>
<evidence type="ECO:0000256" key="1">
    <source>
        <dbReference type="ARBA" id="ARBA00002254"/>
    </source>
</evidence>
<dbReference type="GO" id="GO:0005886">
    <property type="term" value="C:plasma membrane"/>
    <property type="evidence" value="ECO:0007669"/>
    <property type="project" value="UniProtKB-SubCell"/>
</dbReference>
<comment type="similarity">
    <text evidence="3 10">Belongs to the FliL family.</text>
</comment>
<dbReference type="STRING" id="1120996.SAMN02746066_00265"/>
<keyword evidence="4 10" id="KW-1003">Cell membrane</keyword>
<dbReference type="Proteomes" id="UP000184038">
    <property type="component" value="Unassembled WGS sequence"/>
</dbReference>
<evidence type="ECO:0000256" key="4">
    <source>
        <dbReference type="ARBA" id="ARBA00022475"/>
    </source>
</evidence>
<reference evidence="11 12" key="1">
    <citation type="submission" date="2016-11" db="EMBL/GenBank/DDBJ databases">
        <authorList>
            <person name="Jaros S."/>
            <person name="Januszkiewicz K."/>
            <person name="Wedrychowicz H."/>
        </authorList>
    </citation>
    <scope>NUCLEOTIDE SEQUENCE [LARGE SCALE GENOMIC DNA]</scope>
    <source>
        <strain evidence="11 12">DSM 15930</strain>
    </source>
</reference>
<dbReference type="GO" id="GO:0071973">
    <property type="term" value="P:bacterial-type flagellum-dependent cell motility"/>
    <property type="evidence" value="ECO:0007669"/>
    <property type="project" value="InterPro"/>
</dbReference>
<evidence type="ECO:0000256" key="2">
    <source>
        <dbReference type="ARBA" id="ARBA00004162"/>
    </source>
</evidence>
<evidence type="ECO:0000256" key="6">
    <source>
        <dbReference type="ARBA" id="ARBA00022692"/>
    </source>
</evidence>
<organism evidence="11 12">
    <name type="scientific">Anaerosporobacter mobilis DSM 15930</name>
    <dbReference type="NCBI Taxonomy" id="1120996"/>
    <lineage>
        <taxon>Bacteria</taxon>
        <taxon>Bacillati</taxon>
        <taxon>Bacillota</taxon>
        <taxon>Clostridia</taxon>
        <taxon>Lachnospirales</taxon>
        <taxon>Lachnospiraceae</taxon>
        <taxon>Anaerosporobacter</taxon>
    </lineage>
</organism>
<dbReference type="InterPro" id="IPR005503">
    <property type="entry name" value="FliL"/>
</dbReference>